<gene>
    <name evidence="3" type="ORF">H0I39_12165</name>
</gene>
<keyword evidence="3" id="KW-0413">Isomerase</keyword>
<dbReference type="InterPro" id="IPR016087">
    <property type="entry name" value="Chalcone_isomerase"/>
</dbReference>
<sequence>MISHWMKCAVLGTALALGTPVVMAQGSAAFAPTTQLAGQTLQLNGQGVRYRTVIPVYEMGLYTAKKVITPEQLLSLPGPKRASFVALRDFPVEQIGLSLVRGMRENADPAHAIAVAGYMDKLGRIFSTEKKIAAGQTFTLEYVPGKGTVFLINGVQKGETVTEPGFMEAVLRIWVGPKPLDSQLKELLLGAPPKKTEQLHQG</sequence>
<dbReference type="SUPFAM" id="SSF54626">
    <property type="entry name" value="Chalcone isomerase"/>
    <property type="match status" value="1"/>
</dbReference>
<comment type="caution">
    <text evidence="3">The sequence shown here is derived from an EMBL/GenBank/DDBJ whole genome shotgun (WGS) entry which is preliminary data.</text>
</comment>
<evidence type="ECO:0000313" key="3">
    <source>
        <dbReference type="EMBL" id="NZA02319.1"/>
    </source>
</evidence>
<accession>A0A853IYJ5</accession>
<dbReference type="GO" id="GO:0016872">
    <property type="term" value="F:intramolecular lyase activity"/>
    <property type="evidence" value="ECO:0007669"/>
    <property type="project" value="InterPro"/>
</dbReference>
<evidence type="ECO:0000256" key="1">
    <source>
        <dbReference type="SAM" id="SignalP"/>
    </source>
</evidence>
<dbReference type="EMBL" id="JACCKX010000001">
    <property type="protein sequence ID" value="NZA02319.1"/>
    <property type="molecule type" value="Genomic_DNA"/>
</dbReference>
<dbReference type="InterPro" id="IPR036298">
    <property type="entry name" value="Chalcone_isomerase_sf"/>
</dbReference>
<dbReference type="Proteomes" id="UP000589716">
    <property type="component" value="Unassembled WGS sequence"/>
</dbReference>
<protein>
    <submittedName>
        <fullName evidence="3">Chalcone isomerase family protein</fullName>
    </submittedName>
</protein>
<dbReference type="AlphaFoldDB" id="A0A853IYJ5"/>
<keyword evidence="4" id="KW-1185">Reference proteome</keyword>
<dbReference type="RefSeq" id="WP_180550662.1">
    <property type="nucleotide sequence ID" value="NZ_JACCKX010000001.1"/>
</dbReference>
<evidence type="ECO:0000259" key="2">
    <source>
        <dbReference type="Pfam" id="PF16036"/>
    </source>
</evidence>
<dbReference type="Pfam" id="PF16036">
    <property type="entry name" value="Chalcone_3"/>
    <property type="match status" value="1"/>
</dbReference>
<dbReference type="InterPro" id="IPR016088">
    <property type="entry name" value="Chalcone_isomerase_3-sand"/>
</dbReference>
<keyword evidence="1" id="KW-0732">Signal</keyword>
<proteinExistence type="predicted"/>
<name>A0A853IYJ5_9BURK</name>
<feature type="domain" description="Chalcone isomerase" evidence="2">
    <location>
        <begin position="28"/>
        <end position="190"/>
    </location>
</feature>
<evidence type="ECO:0000313" key="4">
    <source>
        <dbReference type="Proteomes" id="UP000589716"/>
    </source>
</evidence>
<feature type="signal peptide" evidence="1">
    <location>
        <begin position="1"/>
        <end position="24"/>
    </location>
</feature>
<organism evidence="3 4">
    <name type="scientific">Ottowia beijingensis</name>
    <dbReference type="NCBI Taxonomy" id="1207057"/>
    <lineage>
        <taxon>Bacteria</taxon>
        <taxon>Pseudomonadati</taxon>
        <taxon>Pseudomonadota</taxon>
        <taxon>Betaproteobacteria</taxon>
        <taxon>Burkholderiales</taxon>
        <taxon>Comamonadaceae</taxon>
        <taxon>Ottowia</taxon>
    </lineage>
</organism>
<feature type="chain" id="PRO_5032588234" evidence="1">
    <location>
        <begin position="25"/>
        <end position="202"/>
    </location>
</feature>
<dbReference type="Gene3D" id="3.50.70.10">
    <property type="match status" value="1"/>
</dbReference>
<reference evidence="3 4" key="1">
    <citation type="submission" date="2020-07" db="EMBL/GenBank/DDBJ databases">
        <authorList>
            <person name="Maaloum M."/>
        </authorList>
    </citation>
    <scope>NUCLEOTIDE SEQUENCE [LARGE SCALE GENOMIC DNA]</scope>
    <source>
        <strain evidence="3 4">GCS-AN-3</strain>
    </source>
</reference>